<proteinExistence type="inferred from homology"/>
<dbReference type="AlphaFoldDB" id="A0A1M4XRP9"/>
<dbReference type="PANTHER" id="PTHR47505:SF1">
    <property type="entry name" value="DNA UTILIZATION PROTEIN YHGH"/>
    <property type="match status" value="1"/>
</dbReference>
<evidence type="ECO:0000313" key="2">
    <source>
        <dbReference type="EMBL" id="SHE96070.1"/>
    </source>
</evidence>
<dbReference type="InterPro" id="IPR051910">
    <property type="entry name" value="ComF/GntX_DNA_util-trans"/>
</dbReference>
<sequence length="239" mass="27740">MKRWWSFLFPGSGQCWFCSSFVSRRPLQSIWQEICSECKSELHRIQAQNCFYCGRQRSMDRQSEICLDCEQASHRLINRSVVEYSAFAKQLIWLYKFRGDQSLAEPIGRMMAENVQINWQKKSFIITYVPLTSERLLERGFNQAQLLAEVIGSQLRMPVIPLLKREHFIGAQSQKGRVERIQSLTNAFSVLEEVSLMLWVDRPVLIVDDIYTTGTTLRECAKPLQIAGVEEICTTTFAR</sequence>
<evidence type="ECO:0000256" key="1">
    <source>
        <dbReference type="ARBA" id="ARBA00008007"/>
    </source>
</evidence>
<dbReference type="EMBL" id="FQVL01000005">
    <property type="protein sequence ID" value="SHE96070.1"/>
    <property type="molecule type" value="Genomic_DNA"/>
</dbReference>
<organism evidence="2 3">
    <name type="scientific">Seinonella peptonophila</name>
    <dbReference type="NCBI Taxonomy" id="112248"/>
    <lineage>
        <taxon>Bacteria</taxon>
        <taxon>Bacillati</taxon>
        <taxon>Bacillota</taxon>
        <taxon>Bacilli</taxon>
        <taxon>Bacillales</taxon>
        <taxon>Thermoactinomycetaceae</taxon>
        <taxon>Seinonella</taxon>
    </lineage>
</organism>
<dbReference type="Gene3D" id="3.40.50.2020">
    <property type="match status" value="1"/>
</dbReference>
<dbReference type="PANTHER" id="PTHR47505">
    <property type="entry name" value="DNA UTILIZATION PROTEIN YHGH"/>
    <property type="match status" value="1"/>
</dbReference>
<gene>
    <name evidence="2" type="ORF">SAMN05444392_105137</name>
</gene>
<comment type="similarity">
    <text evidence="1">Belongs to the ComF/GntX family.</text>
</comment>
<dbReference type="InterPro" id="IPR000836">
    <property type="entry name" value="PRTase_dom"/>
</dbReference>
<dbReference type="Proteomes" id="UP000184476">
    <property type="component" value="Unassembled WGS sequence"/>
</dbReference>
<protein>
    <submittedName>
        <fullName evidence="2">Competence protein ComFC</fullName>
    </submittedName>
</protein>
<name>A0A1M4XRP9_9BACL</name>
<dbReference type="STRING" id="112248.SAMN05444392_105137"/>
<accession>A0A1M4XRP9</accession>
<evidence type="ECO:0000313" key="3">
    <source>
        <dbReference type="Proteomes" id="UP000184476"/>
    </source>
</evidence>
<dbReference type="SUPFAM" id="SSF53271">
    <property type="entry name" value="PRTase-like"/>
    <property type="match status" value="1"/>
</dbReference>
<dbReference type="InterPro" id="IPR029057">
    <property type="entry name" value="PRTase-like"/>
</dbReference>
<keyword evidence="3" id="KW-1185">Reference proteome</keyword>
<dbReference type="CDD" id="cd06223">
    <property type="entry name" value="PRTases_typeI"/>
    <property type="match status" value="1"/>
</dbReference>
<reference evidence="2 3" key="1">
    <citation type="submission" date="2016-11" db="EMBL/GenBank/DDBJ databases">
        <authorList>
            <person name="Jaros S."/>
            <person name="Januszkiewicz K."/>
            <person name="Wedrychowicz H."/>
        </authorList>
    </citation>
    <scope>NUCLEOTIDE SEQUENCE [LARGE SCALE GENOMIC DNA]</scope>
    <source>
        <strain evidence="2 3">DSM 44666</strain>
    </source>
</reference>